<evidence type="ECO:0000256" key="14">
    <source>
        <dbReference type="ARBA" id="ARBA00023054"/>
    </source>
</evidence>
<feature type="compositionally biased region" description="Basic and acidic residues" evidence="22">
    <location>
        <begin position="336"/>
        <end position="347"/>
    </location>
</feature>
<dbReference type="Proteomes" id="UP001497497">
    <property type="component" value="Unassembled WGS sequence"/>
</dbReference>
<evidence type="ECO:0000313" key="25">
    <source>
        <dbReference type="EMBL" id="CAL1535688.1"/>
    </source>
</evidence>
<accession>A0AAV2HQM7</accession>
<evidence type="ECO:0000256" key="21">
    <source>
        <dbReference type="SAM" id="Coils"/>
    </source>
</evidence>
<comment type="caution">
    <text evidence="25">The sequence shown here is derived from an EMBL/GenBank/DDBJ whole genome shotgun (WGS) entry which is preliminary data.</text>
</comment>
<dbReference type="GO" id="GO:0016607">
    <property type="term" value="C:nuclear speck"/>
    <property type="evidence" value="ECO:0007669"/>
    <property type="project" value="UniProtKB-SubCell"/>
</dbReference>
<evidence type="ECO:0000256" key="5">
    <source>
        <dbReference type="ARBA" id="ARBA00022481"/>
    </source>
</evidence>
<evidence type="ECO:0000256" key="18">
    <source>
        <dbReference type="ARBA" id="ARBA00023187"/>
    </source>
</evidence>
<feature type="region of interest" description="Disordered" evidence="22">
    <location>
        <begin position="100"/>
        <end position="153"/>
    </location>
</feature>
<protein>
    <recommendedName>
        <fullName evidence="4">Pinin</fullName>
    </recommendedName>
</protein>
<evidence type="ECO:0000256" key="2">
    <source>
        <dbReference type="ARBA" id="ARBA00004568"/>
    </source>
</evidence>
<evidence type="ECO:0000256" key="10">
    <source>
        <dbReference type="ARBA" id="ARBA00022843"/>
    </source>
</evidence>
<feature type="compositionally biased region" description="Basic and acidic residues" evidence="22">
    <location>
        <begin position="360"/>
        <end position="381"/>
    </location>
</feature>
<evidence type="ECO:0000256" key="8">
    <source>
        <dbReference type="ARBA" id="ARBA00022664"/>
    </source>
</evidence>
<evidence type="ECO:0000256" key="4">
    <source>
        <dbReference type="ARBA" id="ARBA00020056"/>
    </source>
</evidence>
<evidence type="ECO:0000259" key="23">
    <source>
        <dbReference type="Pfam" id="PF04696"/>
    </source>
</evidence>
<dbReference type="GO" id="GO:0008380">
    <property type="term" value="P:RNA splicing"/>
    <property type="evidence" value="ECO:0007669"/>
    <property type="project" value="UniProtKB-KW"/>
</dbReference>
<dbReference type="AlphaFoldDB" id="A0AAV2HQM7"/>
<evidence type="ECO:0000256" key="17">
    <source>
        <dbReference type="ARBA" id="ARBA00023163"/>
    </source>
</evidence>
<evidence type="ECO:0000256" key="20">
    <source>
        <dbReference type="ARBA" id="ARBA00025916"/>
    </source>
</evidence>
<dbReference type="Pfam" id="PF04697">
    <property type="entry name" value="Pinin_SDK_N"/>
    <property type="match status" value="1"/>
</dbReference>
<comment type="similarity">
    <text evidence="3">Belongs to the pinin family.</text>
</comment>
<proteinExistence type="inferred from homology"/>
<reference evidence="25 26" key="1">
    <citation type="submission" date="2024-04" db="EMBL/GenBank/DDBJ databases">
        <authorList>
            <consortium name="Genoscope - CEA"/>
            <person name="William W."/>
        </authorList>
    </citation>
    <scope>NUCLEOTIDE SEQUENCE [LARGE SCALE GENOMIC DNA]</scope>
</reference>
<keyword evidence="18" id="KW-0508">mRNA splicing</keyword>
<evidence type="ECO:0000256" key="15">
    <source>
        <dbReference type="ARBA" id="ARBA00023125"/>
    </source>
</evidence>
<evidence type="ECO:0000256" key="6">
    <source>
        <dbReference type="ARBA" id="ARBA00022499"/>
    </source>
</evidence>
<feature type="domain" description="Pinin/SDK/MemA protein" evidence="23">
    <location>
        <begin position="149"/>
        <end position="272"/>
    </location>
</feature>
<evidence type="ECO:0000256" key="19">
    <source>
        <dbReference type="ARBA" id="ARBA00023242"/>
    </source>
</evidence>
<keyword evidence="8" id="KW-0507">mRNA processing</keyword>
<keyword evidence="19" id="KW-0539">Nucleus</keyword>
<dbReference type="GO" id="GO:0006397">
    <property type="term" value="P:mRNA processing"/>
    <property type="evidence" value="ECO:0007669"/>
    <property type="project" value="UniProtKB-KW"/>
</dbReference>
<evidence type="ECO:0000256" key="9">
    <source>
        <dbReference type="ARBA" id="ARBA00022728"/>
    </source>
</evidence>
<evidence type="ECO:0000256" key="1">
    <source>
        <dbReference type="ARBA" id="ARBA00004324"/>
    </source>
</evidence>
<feature type="compositionally biased region" description="Acidic residues" evidence="22">
    <location>
        <begin position="313"/>
        <end position="322"/>
    </location>
</feature>
<feature type="region of interest" description="Disordered" evidence="22">
    <location>
        <begin position="309"/>
        <end position="671"/>
    </location>
</feature>
<keyword evidence="12" id="KW-0007">Acetylation</keyword>
<feature type="compositionally biased region" description="Polar residues" evidence="22">
    <location>
        <begin position="414"/>
        <end position="423"/>
    </location>
</feature>
<dbReference type="PANTHER" id="PTHR12707">
    <property type="entry name" value="PINN"/>
    <property type="match status" value="1"/>
</dbReference>
<dbReference type="GO" id="GO:0003677">
    <property type="term" value="F:DNA binding"/>
    <property type="evidence" value="ECO:0007669"/>
    <property type="project" value="UniProtKB-KW"/>
</dbReference>
<dbReference type="GO" id="GO:0030057">
    <property type="term" value="C:desmosome"/>
    <property type="evidence" value="ECO:0007669"/>
    <property type="project" value="UniProtKB-SubCell"/>
</dbReference>
<keyword evidence="7" id="KW-0597">Phosphoprotein</keyword>
<feature type="compositionally biased region" description="Basic and acidic residues" evidence="22">
    <location>
        <begin position="444"/>
        <end position="601"/>
    </location>
</feature>
<keyword evidence="26" id="KW-1185">Reference proteome</keyword>
<dbReference type="PANTHER" id="PTHR12707:SF0">
    <property type="entry name" value="PININ"/>
    <property type="match status" value="1"/>
</dbReference>
<dbReference type="EMBL" id="CAXITT010000208">
    <property type="protein sequence ID" value="CAL1535688.1"/>
    <property type="molecule type" value="Genomic_DNA"/>
</dbReference>
<keyword evidence="11" id="KW-0965">Cell junction</keyword>
<dbReference type="InterPro" id="IPR006787">
    <property type="entry name" value="Pinin_SDK_N"/>
</dbReference>
<comment type="subunit">
    <text evidence="20">Found in a mRNA splicing-dependent exon junction complex (EJC). Found in a complex with SR proteins. Found in a mRNP complex with RNPS1. Component of the PSAP complex consisting of RNPS1, SAP18 and PNN. Interacts with PNISR, CTBP1, CTBP2, KRT8, KRT18, KRT19, PS1D/PNO40, PPIG, RNPS1, SFRS4 and SRRM2. Identified in the spliceosome C complex.</text>
</comment>
<feature type="coiled-coil region" evidence="21">
    <location>
        <begin position="175"/>
        <end position="210"/>
    </location>
</feature>
<feature type="compositionally biased region" description="Polar residues" evidence="22">
    <location>
        <begin position="121"/>
        <end position="131"/>
    </location>
</feature>
<keyword evidence="14 21" id="KW-0175">Coiled coil</keyword>
<keyword evidence="16" id="KW-0010">Activator</keyword>
<keyword evidence="10" id="KW-0832">Ubl conjugation</keyword>
<evidence type="ECO:0000256" key="3">
    <source>
        <dbReference type="ARBA" id="ARBA00010386"/>
    </source>
</evidence>
<evidence type="ECO:0000256" key="7">
    <source>
        <dbReference type="ARBA" id="ARBA00022553"/>
    </source>
</evidence>
<dbReference type="Pfam" id="PF04696">
    <property type="entry name" value="Pinin_SDK_memA"/>
    <property type="match status" value="1"/>
</dbReference>
<organism evidence="25 26">
    <name type="scientific">Lymnaea stagnalis</name>
    <name type="common">Great pond snail</name>
    <name type="synonym">Helix stagnalis</name>
    <dbReference type="NCBI Taxonomy" id="6523"/>
    <lineage>
        <taxon>Eukaryota</taxon>
        <taxon>Metazoa</taxon>
        <taxon>Spiralia</taxon>
        <taxon>Lophotrochozoa</taxon>
        <taxon>Mollusca</taxon>
        <taxon>Gastropoda</taxon>
        <taxon>Heterobranchia</taxon>
        <taxon>Euthyneura</taxon>
        <taxon>Panpulmonata</taxon>
        <taxon>Hygrophila</taxon>
        <taxon>Lymnaeoidea</taxon>
        <taxon>Lymnaeidae</taxon>
        <taxon>Lymnaea</taxon>
    </lineage>
</organism>
<evidence type="ECO:0000256" key="16">
    <source>
        <dbReference type="ARBA" id="ARBA00023159"/>
    </source>
</evidence>
<evidence type="ECO:0000256" key="11">
    <source>
        <dbReference type="ARBA" id="ARBA00022949"/>
    </source>
</evidence>
<dbReference type="GO" id="GO:0071013">
    <property type="term" value="C:catalytic step 2 spliceosome"/>
    <property type="evidence" value="ECO:0007669"/>
    <property type="project" value="TreeGrafter"/>
</dbReference>
<evidence type="ECO:0000256" key="12">
    <source>
        <dbReference type="ARBA" id="ARBA00022990"/>
    </source>
</evidence>
<feature type="compositionally biased region" description="Basic and acidic residues" evidence="22">
    <location>
        <begin position="608"/>
        <end position="665"/>
    </location>
</feature>
<sequence length="671" mass="78000">MAELSGVEVLQSEIEKAKDKLRNYNENIKKLTGRDPSRPGIRRILSGDGGERDEDGFNGRNARGRGRLFGMARRGIMEDNGPPSKRRVIGGAFSRLGPVPVAARRREREDSPYEEELPNKLSVQSSVVSTSREAKNRQEIMQEQTKDKEGMQRNRRMFGLLLGTLNKFKTESKTLETKEVQRKKIEEKLEENAEKEKRKFKQETKLLMEEMHLEQSKISRLQQKMEMVQEHSEREAEMEKLKNFIATKTKPRIFWMPVQSSTLVENKLKDSKKVVDDMLQEGRDRLEKEIKELMEREYKREERIKMRLREDGLLGDEEEVAGDENNRNKTPGEAVGDPREESVKLEEENTGLGLSSRLGRHVELKNTEVEHDDEAREWDSKKKTRRTVVVEKEGSESDSDESLEIGKGEGGNSKVESSKTSGAQKRKHSKDVIGSNQSSDEEREGINIKQERGQDAVRVAERGQDVVRVAERGQDVVRVGEREIRRKGHRESQDRHVDKERNKVSDEDGVEDARERLRDKRHEEKRDKRREVSEEKDRRRHRRGEEKLRHDSSEKVGSTRDKERSHREGREERKEKEKRGGHDSERRHVSQRSKDKRKDSESSAESEVEIKREKKDDRDTKGKKVKDYYRHSDRKSGDREGGFDKESEGKNKNKIPDNADVHLDSDNEATE</sequence>
<keyword evidence="6" id="KW-1017">Isopeptide bond</keyword>
<evidence type="ECO:0000256" key="13">
    <source>
        <dbReference type="ARBA" id="ARBA00023015"/>
    </source>
</evidence>
<dbReference type="InterPro" id="IPR006786">
    <property type="entry name" value="Pinin_SDK_MemA"/>
</dbReference>
<keyword evidence="5" id="KW-0488">Methylation</keyword>
<feature type="domain" description="Pinin/SDK" evidence="24">
    <location>
        <begin position="7"/>
        <end position="144"/>
    </location>
</feature>
<evidence type="ECO:0000256" key="22">
    <source>
        <dbReference type="SAM" id="MobiDB-lite"/>
    </source>
</evidence>
<keyword evidence="9" id="KW-0747">Spliceosome</keyword>
<dbReference type="InterPro" id="IPR039853">
    <property type="entry name" value="Pinin"/>
</dbReference>
<feature type="compositionally biased region" description="Basic and acidic residues" evidence="22">
    <location>
        <begin position="132"/>
        <end position="152"/>
    </location>
</feature>
<evidence type="ECO:0000259" key="24">
    <source>
        <dbReference type="Pfam" id="PF04697"/>
    </source>
</evidence>
<keyword evidence="17" id="KW-0804">Transcription</keyword>
<evidence type="ECO:0000313" key="26">
    <source>
        <dbReference type="Proteomes" id="UP001497497"/>
    </source>
</evidence>
<feature type="region of interest" description="Disordered" evidence="22">
    <location>
        <begin position="30"/>
        <end position="64"/>
    </location>
</feature>
<keyword evidence="15" id="KW-0238">DNA-binding</keyword>
<name>A0AAV2HQM7_LYMST</name>
<comment type="subcellular location">
    <subcellularLocation>
        <location evidence="2">Cell junction</location>
        <location evidence="2">Desmosome</location>
    </subcellularLocation>
    <subcellularLocation>
        <location evidence="1">Nucleus speckle</location>
    </subcellularLocation>
</comment>
<keyword evidence="13" id="KW-0805">Transcription regulation</keyword>
<gene>
    <name evidence="25" type="ORF">GSLYS_00009648001</name>
</gene>